<dbReference type="EMBL" id="JBBLZC010000060">
    <property type="protein sequence ID" value="MEK0086188.1"/>
    <property type="molecule type" value="Genomic_DNA"/>
</dbReference>
<dbReference type="Gene3D" id="3.30.420.10">
    <property type="entry name" value="Ribonuclease H-like superfamily/Ribonuclease H"/>
    <property type="match status" value="1"/>
</dbReference>
<sequence length="82" mass="9000">MVPGTRGPGGTGETGNGPGHVACLFRKALRPLAIRHIRTRPYTPKTDGKAAHFIQTMLHERACAIPFQSSRRRAADLPRWLA</sequence>
<evidence type="ECO:0000313" key="2">
    <source>
        <dbReference type="Proteomes" id="UP001375743"/>
    </source>
</evidence>
<dbReference type="SUPFAM" id="SSF53098">
    <property type="entry name" value="Ribonuclease H-like"/>
    <property type="match status" value="1"/>
</dbReference>
<dbReference type="InterPro" id="IPR036397">
    <property type="entry name" value="RNaseH_sf"/>
</dbReference>
<keyword evidence="2" id="KW-1185">Reference proteome</keyword>
<evidence type="ECO:0008006" key="3">
    <source>
        <dbReference type="Google" id="ProtNLM"/>
    </source>
</evidence>
<proteinExistence type="predicted"/>
<evidence type="ECO:0000313" key="1">
    <source>
        <dbReference type="EMBL" id="MEK0086188.1"/>
    </source>
</evidence>
<dbReference type="Proteomes" id="UP001375743">
    <property type="component" value="Unassembled WGS sequence"/>
</dbReference>
<dbReference type="RefSeq" id="WP_418162020.1">
    <property type="nucleotide sequence ID" value="NZ_JBBLZC010000060.1"/>
</dbReference>
<protein>
    <recommendedName>
        <fullName evidence="3">Transposase</fullName>
    </recommendedName>
</protein>
<dbReference type="InterPro" id="IPR012337">
    <property type="entry name" value="RNaseH-like_sf"/>
</dbReference>
<comment type="caution">
    <text evidence="1">The sequence shown here is derived from an EMBL/GenBank/DDBJ whole genome shotgun (WGS) entry which is preliminary data.</text>
</comment>
<accession>A0ABU8XYA3</accession>
<name>A0ABU8XYA3_9PROT</name>
<reference evidence="1 2" key="1">
    <citation type="submission" date="2024-01" db="EMBL/GenBank/DDBJ databases">
        <title>Multi-omics insights into the function and evolution of sodium benzoate biodegradation pathways in Benzoatithermus flavus gen. nov., sp. nov. from hot spring.</title>
        <authorList>
            <person name="Hu C.-J."/>
            <person name="Li W.-J."/>
        </authorList>
    </citation>
    <scope>NUCLEOTIDE SEQUENCE [LARGE SCALE GENOMIC DNA]</scope>
    <source>
        <strain evidence="1 2">SYSU G07066</strain>
    </source>
</reference>
<organism evidence="1 2">
    <name type="scientific">Benzoatithermus flavus</name>
    <dbReference type="NCBI Taxonomy" id="3108223"/>
    <lineage>
        <taxon>Bacteria</taxon>
        <taxon>Pseudomonadati</taxon>
        <taxon>Pseudomonadota</taxon>
        <taxon>Alphaproteobacteria</taxon>
        <taxon>Geminicoccales</taxon>
        <taxon>Geminicoccaceae</taxon>
        <taxon>Benzoatithermus</taxon>
    </lineage>
</organism>
<gene>
    <name evidence="1" type="ORF">U1T56_23855</name>
</gene>